<dbReference type="Proteomes" id="UP000253664">
    <property type="component" value="Unassembled WGS sequence"/>
</dbReference>
<dbReference type="EMBL" id="LKCN02000005">
    <property type="protein sequence ID" value="RCI13842.1"/>
    <property type="molecule type" value="Genomic_DNA"/>
</dbReference>
<gene>
    <name evidence="2" type="ORF">L249_8235</name>
</gene>
<feature type="compositionally biased region" description="Polar residues" evidence="1">
    <location>
        <begin position="21"/>
        <end position="34"/>
    </location>
</feature>
<name>A0A367LHW6_9HYPO</name>
<feature type="region of interest" description="Disordered" evidence="1">
    <location>
        <begin position="1"/>
        <end position="34"/>
    </location>
</feature>
<comment type="caution">
    <text evidence="2">The sequence shown here is derived from an EMBL/GenBank/DDBJ whole genome shotgun (WGS) entry which is preliminary data.</text>
</comment>
<dbReference type="AlphaFoldDB" id="A0A367LHW6"/>
<evidence type="ECO:0000256" key="1">
    <source>
        <dbReference type="SAM" id="MobiDB-lite"/>
    </source>
</evidence>
<protein>
    <submittedName>
        <fullName evidence="2">Uncharacterized protein</fullName>
    </submittedName>
</protein>
<sequence>MTHRRQLDPEIGQGDLDEKTPSWTVQGPGSQATGMSICDGQRESRPCACAEQQKLSRQTDSLAASKHGEKATIRAGQSKNIVSALLCGIPDPSRGYLVAFLFSGAAAIDWLVGLIRCVHLRRHTAYDKGVPVQFSLPPLFRAPAEGIVARVSSPLTRIRTQLICTYYEAVPSLPKSASIANIIYFDHPVSTLVPTDNHIPLVRMESLASNSVWLRIHPLDASLDEQLCSISDGRKGTQSLGSMILLPVSRNAC</sequence>
<evidence type="ECO:0000313" key="2">
    <source>
        <dbReference type="EMBL" id="RCI13842.1"/>
    </source>
</evidence>
<organism evidence="2 3">
    <name type="scientific">Ophiocordyceps polyrhachis-furcata BCC 54312</name>
    <dbReference type="NCBI Taxonomy" id="1330021"/>
    <lineage>
        <taxon>Eukaryota</taxon>
        <taxon>Fungi</taxon>
        <taxon>Dikarya</taxon>
        <taxon>Ascomycota</taxon>
        <taxon>Pezizomycotina</taxon>
        <taxon>Sordariomycetes</taxon>
        <taxon>Hypocreomycetidae</taxon>
        <taxon>Hypocreales</taxon>
        <taxon>Ophiocordycipitaceae</taxon>
        <taxon>Ophiocordyceps</taxon>
    </lineage>
</organism>
<keyword evidence="3" id="KW-1185">Reference proteome</keyword>
<reference evidence="2 3" key="1">
    <citation type="journal article" date="2015" name="BMC Genomics">
        <title>Insights from the genome of Ophiocordyceps polyrhachis-furcata to pathogenicity and host specificity in insect fungi.</title>
        <authorList>
            <person name="Wichadakul D."/>
            <person name="Kobmoo N."/>
            <person name="Ingsriswang S."/>
            <person name="Tangphatsornruang S."/>
            <person name="Chantasingh D."/>
            <person name="Luangsa-ard J.J."/>
            <person name="Eurwilaichitr L."/>
        </authorList>
    </citation>
    <scope>NUCLEOTIDE SEQUENCE [LARGE SCALE GENOMIC DNA]</scope>
    <source>
        <strain evidence="2 3">BCC 54312</strain>
    </source>
</reference>
<proteinExistence type="predicted"/>
<accession>A0A367LHW6</accession>
<evidence type="ECO:0000313" key="3">
    <source>
        <dbReference type="Proteomes" id="UP000253664"/>
    </source>
</evidence>